<keyword evidence="1" id="KW-1133">Transmembrane helix</keyword>
<evidence type="ECO:0000313" key="2">
    <source>
        <dbReference type="EMBL" id="KKM65202.1"/>
    </source>
</evidence>
<feature type="transmembrane region" description="Helical" evidence="1">
    <location>
        <begin position="213"/>
        <end position="234"/>
    </location>
</feature>
<gene>
    <name evidence="2" type="ORF">LCGC14_1493690</name>
</gene>
<name>A0A0F9M7L0_9ZZZZ</name>
<feature type="non-terminal residue" evidence="2">
    <location>
        <position position="1"/>
    </location>
</feature>
<keyword evidence="1" id="KW-0472">Membrane</keyword>
<protein>
    <submittedName>
        <fullName evidence="2">Uncharacterized protein</fullName>
    </submittedName>
</protein>
<comment type="caution">
    <text evidence="2">The sequence shown here is derived from an EMBL/GenBank/DDBJ whole genome shotgun (WGS) entry which is preliminary data.</text>
</comment>
<keyword evidence="1" id="KW-0812">Transmembrane</keyword>
<dbReference type="AlphaFoldDB" id="A0A0F9M7L0"/>
<reference evidence="2" key="1">
    <citation type="journal article" date="2015" name="Nature">
        <title>Complex archaea that bridge the gap between prokaryotes and eukaryotes.</title>
        <authorList>
            <person name="Spang A."/>
            <person name="Saw J.H."/>
            <person name="Jorgensen S.L."/>
            <person name="Zaremba-Niedzwiedzka K."/>
            <person name="Martijn J."/>
            <person name="Lind A.E."/>
            <person name="van Eijk R."/>
            <person name="Schleper C."/>
            <person name="Guy L."/>
            <person name="Ettema T.J."/>
        </authorList>
    </citation>
    <scope>NUCLEOTIDE SEQUENCE</scope>
</reference>
<evidence type="ECO:0000256" key="1">
    <source>
        <dbReference type="SAM" id="Phobius"/>
    </source>
</evidence>
<proteinExistence type="predicted"/>
<organism evidence="2">
    <name type="scientific">marine sediment metagenome</name>
    <dbReference type="NCBI Taxonomy" id="412755"/>
    <lineage>
        <taxon>unclassified sequences</taxon>
        <taxon>metagenomes</taxon>
        <taxon>ecological metagenomes</taxon>
    </lineage>
</organism>
<accession>A0A0F9M7L0</accession>
<sequence length="256" mass="30493">TLSFVICPITSVKSQDNYDSHYIKYKSNFFSLFFNNETYYGNEDYSLYLEIEMLNKNSIENFSIELSLVEHKQNRVAISMKHKYTYNEFERTLYKNNTKIGIIPIFIENNYQNGQEVLLAEFNNESVTGTFTHRSGRFWLSDKSYSHNSVIVDSATYLEYVYSDVYPMLILWDWSSNYDLTLHKLFNITSIYGDLRLYETNFDLKPQTIIEPILPSIIIILIGVIAFISIFIVIRRKFKIENQKKRKYTKHRHKKY</sequence>
<dbReference type="EMBL" id="LAZR01010766">
    <property type="protein sequence ID" value="KKM65202.1"/>
    <property type="molecule type" value="Genomic_DNA"/>
</dbReference>